<evidence type="ECO:0000313" key="9">
    <source>
        <dbReference type="Proteomes" id="UP000792457"/>
    </source>
</evidence>
<keyword evidence="4" id="KW-0862">Zinc</keyword>
<feature type="compositionally biased region" description="Basic and acidic residues" evidence="6">
    <location>
        <begin position="230"/>
        <end position="240"/>
    </location>
</feature>
<evidence type="ECO:0000256" key="5">
    <source>
        <dbReference type="PROSITE-ProRule" id="PRU00288"/>
    </source>
</evidence>
<dbReference type="Pfam" id="PF01412">
    <property type="entry name" value="ArfGap"/>
    <property type="match status" value="1"/>
</dbReference>
<dbReference type="InterPro" id="IPR051718">
    <property type="entry name" value="ARF_GTPase-activating"/>
</dbReference>
<keyword evidence="1" id="KW-0343">GTPase activation</keyword>
<reference evidence="8" key="1">
    <citation type="submission" date="2013-04" db="EMBL/GenBank/DDBJ databases">
        <authorList>
            <person name="Qu J."/>
            <person name="Murali S.C."/>
            <person name="Bandaranaike D."/>
            <person name="Bellair M."/>
            <person name="Blankenburg K."/>
            <person name="Chao H."/>
            <person name="Dinh H."/>
            <person name="Doddapaneni H."/>
            <person name="Downs B."/>
            <person name="Dugan-Rocha S."/>
            <person name="Elkadiri S."/>
            <person name="Gnanaolivu R.D."/>
            <person name="Hernandez B."/>
            <person name="Javaid M."/>
            <person name="Jayaseelan J.C."/>
            <person name="Lee S."/>
            <person name="Li M."/>
            <person name="Ming W."/>
            <person name="Munidasa M."/>
            <person name="Muniz J."/>
            <person name="Nguyen L."/>
            <person name="Ongeri F."/>
            <person name="Osuji N."/>
            <person name="Pu L.-L."/>
            <person name="Puazo M."/>
            <person name="Qu C."/>
            <person name="Quiroz J."/>
            <person name="Raj R."/>
            <person name="Weissenberger G."/>
            <person name="Xin Y."/>
            <person name="Zou X."/>
            <person name="Han Y."/>
            <person name="Richards S."/>
            <person name="Worley K."/>
            <person name="Muzny D."/>
            <person name="Gibbs R."/>
        </authorList>
    </citation>
    <scope>NUCLEOTIDE SEQUENCE</scope>
    <source>
        <strain evidence="8">Sampled in the wild</strain>
    </source>
</reference>
<comment type="caution">
    <text evidence="8">The sequence shown here is derived from an EMBL/GenBank/DDBJ whole genome shotgun (WGS) entry which is preliminary data.</text>
</comment>
<dbReference type="AlphaFoldDB" id="A0A8K0K265"/>
<dbReference type="PRINTS" id="PR00405">
    <property type="entry name" value="REVINTRACTNG"/>
</dbReference>
<dbReference type="CDD" id="cd08839">
    <property type="entry name" value="ArfGap_SMAP"/>
    <property type="match status" value="1"/>
</dbReference>
<evidence type="ECO:0000256" key="4">
    <source>
        <dbReference type="ARBA" id="ARBA00022833"/>
    </source>
</evidence>
<dbReference type="InterPro" id="IPR001164">
    <property type="entry name" value="ArfGAP_dom"/>
</dbReference>
<dbReference type="EMBL" id="KZ308305">
    <property type="protein sequence ID" value="KAG8226937.1"/>
    <property type="molecule type" value="Genomic_DNA"/>
</dbReference>
<evidence type="ECO:0000313" key="8">
    <source>
        <dbReference type="EMBL" id="KAG8226937.1"/>
    </source>
</evidence>
<keyword evidence="9" id="KW-1185">Reference proteome</keyword>
<dbReference type="FunFam" id="1.10.220.150:FF:000009">
    <property type="entry name" value="stromal membrane-associated protein 1 isoform X1"/>
    <property type="match status" value="1"/>
</dbReference>
<organism evidence="8 9">
    <name type="scientific">Ladona fulva</name>
    <name type="common">Scarce chaser dragonfly</name>
    <name type="synonym">Libellula fulva</name>
    <dbReference type="NCBI Taxonomy" id="123851"/>
    <lineage>
        <taxon>Eukaryota</taxon>
        <taxon>Metazoa</taxon>
        <taxon>Ecdysozoa</taxon>
        <taxon>Arthropoda</taxon>
        <taxon>Hexapoda</taxon>
        <taxon>Insecta</taxon>
        <taxon>Pterygota</taxon>
        <taxon>Palaeoptera</taxon>
        <taxon>Odonata</taxon>
        <taxon>Epiprocta</taxon>
        <taxon>Anisoptera</taxon>
        <taxon>Libelluloidea</taxon>
        <taxon>Libellulidae</taxon>
        <taxon>Ladona</taxon>
    </lineage>
</organism>
<evidence type="ECO:0000256" key="6">
    <source>
        <dbReference type="SAM" id="MobiDB-lite"/>
    </source>
</evidence>
<dbReference type="PROSITE" id="PS50115">
    <property type="entry name" value="ARFGAP"/>
    <property type="match status" value="1"/>
</dbReference>
<dbReference type="OrthoDB" id="73919at2759"/>
<feature type="domain" description="Arf-GAP" evidence="7">
    <location>
        <begin position="20"/>
        <end position="143"/>
    </location>
</feature>
<dbReference type="SMART" id="SM00105">
    <property type="entry name" value="ArfGap"/>
    <property type="match status" value="1"/>
</dbReference>
<evidence type="ECO:0000256" key="2">
    <source>
        <dbReference type="ARBA" id="ARBA00022723"/>
    </source>
</evidence>
<gene>
    <name evidence="8" type="ORF">J437_LFUL004655</name>
</gene>
<keyword evidence="2" id="KW-0479">Metal-binding</keyword>
<evidence type="ECO:0000256" key="1">
    <source>
        <dbReference type="ARBA" id="ARBA00022468"/>
    </source>
</evidence>
<evidence type="ECO:0000259" key="7">
    <source>
        <dbReference type="PROSITE" id="PS50115"/>
    </source>
</evidence>
<dbReference type="InterPro" id="IPR037278">
    <property type="entry name" value="ARFGAP/RecO"/>
</dbReference>
<feature type="compositionally biased region" description="Low complexity" evidence="6">
    <location>
        <begin position="166"/>
        <end position="199"/>
    </location>
</feature>
<dbReference type="GO" id="GO:0005737">
    <property type="term" value="C:cytoplasm"/>
    <property type="evidence" value="ECO:0007669"/>
    <property type="project" value="TreeGrafter"/>
</dbReference>
<feature type="compositionally biased region" description="Low complexity" evidence="6">
    <location>
        <begin position="275"/>
        <end position="299"/>
    </location>
</feature>
<dbReference type="Gene3D" id="1.10.220.150">
    <property type="entry name" value="Arf GTPase activating protein"/>
    <property type="match status" value="1"/>
</dbReference>
<sequence>MRMTSKAERDKQKAIQEKCQTLLNQMLRDEDNKYCVDCDAKGPRWASWNLGVFLCIRCAGIHRNLGVHISKVKSVNLDSWTPEQVVCLQQMGNSRARAVYEANLPDGFRRPQSDSSLEAFVRAKYEARKYVAREWVPPQPPTKVDWDKELELEAKKKREAKRRGGSQSSSQLSSSPSSSSNMANASSSPSSSPASSLSSTERRQRQTALTPIPKPKKGSGETAWTTPKSGKTEVKDKPSATEDLLGLEDFLIDNSFADAPVPNSTSGGSSGGTGDDIFSSFLSGPTPAPAATSASTSTGKTENSSGEAGKRTAEEESFFNQASAGKSQGEKKQLTKDSIMALYSQGSSVPSASPAPAFGAMPGMMMDPSGGMGVAGRGMFPQQPPQQAFPTAGIPVTGYGMMPNGMMGVQAAMPVQPVGRGMTGLSGGSPGMMQ</sequence>
<dbReference type="InterPro" id="IPR038508">
    <property type="entry name" value="ArfGAP_dom_sf"/>
</dbReference>
<dbReference type="PANTHER" id="PTHR45705:SF1">
    <property type="entry name" value="FI20236P1"/>
    <property type="match status" value="1"/>
</dbReference>
<proteinExistence type="predicted"/>
<accession>A0A8K0K265</accession>
<protein>
    <recommendedName>
        <fullName evidence="7">Arf-GAP domain-containing protein</fullName>
    </recommendedName>
</protein>
<dbReference type="Proteomes" id="UP000792457">
    <property type="component" value="Unassembled WGS sequence"/>
</dbReference>
<keyword evidence="3 5" id="KW-0863">Zinc-finger</keyword>
<dbReference type="SUPFAM" id="SSF57863">
    <property type="entry name" value="ArfGap/RecO-like zinc finger"/>
    <property type="match status" value="1"/>
</dbReference>
<dbReference type="PANTHER" id="PTHR45705">
    <property type="entry name" value="FI20236P1"/>
    <property type="match status" value="1"/>
</dbReference>
<dbReference type="InterPro" id="IPR044732">
    <property type="entry name" value="ArfGAP_SMAP1-like"/>
</dbReference>
<name>A0A8K0K265_LADFU</name>
<dbReference type="GO" id="GO:0008270">
    <property type="term" value="F:zinc ion binding"/>
    <property type="evidence" value="ECO:0007669"/>
    <property type="project" value="UniProtKB-KW"/>
</dbReference>
<dbReference type="GO" id="GO:0005096">
    <property type="term" value="F:GTPase activator activity"/>
    <property type="evidence" value="ECO:0007669"/>
    <property type="project" value="UniProtKB-KW"/>
</dbReference>
<feature type="region of interest" description="Disordered" evidence="6">
    <location>
        <begin position="157"/>
        <end position="333"/>
    </location>
</feature>
<feature type="non-terminal residue" evidence="8">
    <location>
        <position position="1"/>
    </location>
</feature>
<evidence type="ECO:0000256" key="3">
    <source>
        <dbReference type="ARBA" id="ARBA00022771"/>
    </source>
</evidence>
<reference evidence="8" key="2">
    <citation type="submission" date="2017-10" db="EMBL/GenBank/DDBJ databases">
        <title>Ladona fulva Genome sequencing and assembly.</title>
        <authorList>
            <person name="Murali S."/>
            <person name="Richards S."/>
            <person name="Bandaranaike D."/>
            <person name="Bellair M."/>
            <person name="Blankenburg K."/>
            <person name="Chao H."/>
            <person name="Dinh H."/>
            <person name="Doddapaneni H."/>
            <person name="Dugan-Rocha S."/>
            <person name="Elkadiri S."/>
            <person name="Gnanaolivu R."/>
            <person name="Hernandez B."/>
            <person name="Skinner E."/>
            <person name="Javaid M."/>
            <person name="Lee S."/>
            <person name="Li M."/>
            <person name="Ming W."/>
            <person name="Munidasa M."/>
            <person name="Muniz J."/>
            <person name="Nguyen L."/>
            <person name="Hughes D."/>
            <person name="Osuji N."/>
            <person name="Pu L.-L."/>
            <person name="Puazo M."/>
            <person name="Qu C."/>
            <person name="Quiroz J."/>
            <person name="Raj R."/>
            <person name="Weissenberger G."/>
            <person name="Xin Y."/>
            <person name="Zou X."/>
            <person name="Han Y."/>
            <person name="Worley K."/>
            <person name="Muzny D."/>
            <person name="Gibbs R."/>
        </authorList>
    </citation>
    <scope>NUCLEOTIDE SEQUENCE</scope>
    <source>
        <strain evidence="8">Sampled in the wild</strain>
    </source>
</reference>